<feature type="compositionally biased region" description="Basic and acidic residues" evidence="1">
    <location>
        <begin position="190"/>
        <end position="199"/>
    </location>
</feature>
<evidence type="ECO:0000313" key="2">
    <source>
        <dbReference type="EMBL" id="MBA0670430.1"/>
    </source>
</evidence>
<accession>A0A7J8W6F9</accession>
<proteinExistence type="predicted"/>
<dbReference type="AlphaFoldDB" id="A0A7J8W6F9"/>
<organism evidence="2 3">
    <name type="scientific">Gossypium klotzschianum</name>
    <dbReference type="NCBI Taxonomy" id="34286"/>
    <lineage>
        <taxon>Eukaryota</taxon>
        <taxon>Viridiplantae</taxon>
        <taxon>Streptophyta</taxon>
        <taxon>Embryophyta</taxon>
        <taxon>Tracheophyta</taxon>
        <taxon>Spermatophyta</taxon>
        <taxon>Magnoliopsida</taxon>
        <taxon>eudicotyledons</taxon>
        <taxon>Gunneridae</taxon>
        <taxon>Pentapetalae</taxon>
        <taxon>rosids</taxon>
        <taxon>malvids</taxon>
        <taxon>Malvales</taxon>
        <taxon>Malvaceae</taxon>
        <taxon>Malvoideae</taxon>
        <taxon>Gossypium</taxon>
    </lineage>
</organism>
<gene>
    <name evidence="2" type="ORF">Goklo_025514</name>
</gene>
<name>A0A7J8W6F9_9ROSI</name>
<keyword evidence="3" id="KW-1185">Reference proteome</keyword>
<dbReference type="OrthoDB" id="1000528at2759"/>
<protein>
    <submittedName>
        <fullName evidence="2">Uncharacterized protein</fullName>
    </submittedName>
</protein>
<comment type="caution">
    <text evidence="2">The sequence shown here is derived from an EMBL/GenBank/DDBJ whole genome shotgun (WGS) entry which is preliminary data.</text>
</comment>
<sequence length="241" mass="27234">METLHKLDLRGNIGKNWRDYHNEYIDIWDCRIEFLPIYESSFSLGTTACLEYMHWFRVSGKPNLLSVESRSEGGAVTGLSLALTQQVLSMSTQHLDQFTLLIHVYFTNPVFFSQAPHCAPPQHFVSTPLVSMFFGASLSSTFYAPILSMVTLMAAPRPSSMQSSAQPLSCGVEDTQWEARIVPHSSTKKGYGDEDKVEGKDEEDKDDDYDDEEKPTPPLIHKNLTRNRQPPPYGTHSARRC</sequence>
<feature type="region of interest" description="Disordered" evidence="1">
    <location>
        <begin position="179"/>
        <end position="241"/>
    </location>
</feature>
<evidence type="ECO:0000313" key="3">
    <source>
        <dbReference type="Proteomes" id="UP000593573"/>
    </source>
</evidence>
<dbReference type="EMBL" id="JABFAB010236569">
    <property type="protein sequence ID" value="MBA0670430.1"/>
    <property type="molecule type" value="Genomic_DNA"/>
</dbReference>
<reference evidence="2 3" key="1">
    <citation type="journal article" date="2019" name="Genome Biol. Evol.">
        <title>Insights into the evolution of the New World diploid cottons (Gossypium, subgenus Houzingenia) based on genome sequencing.</title>
        <authorList>
            <person name="Grover C.E."/>
            <person name="Arick M.A. 2nd"/>
            <person name="Thrash A."/>
            <person name="Conover J.L."/>
            <person name="Sanders W.S."/>
            <person name="Peterson D.G."/>
            <person name="Frelichowski J.E."/>
            <person name="Scheffler J.A."/>
            <person name="Scheffler B.E."/>
            <person name="Wendel J.F."/>
        </authorList>
    </citation>
    <scope>NUCLEOTIDE SEQUENCE [LARGE SCALE GENOMIC DNA]</scope>
    <source>
        <strain evidence="2">57</strain>
        <tissue evidence="2">Leaf</tissue>
    </source>
</reference>
<feature type="compositionally biased region" description="Acidic residues" evidence="1">
    <location>
        <begin position="200"/>
        <end position="213"/>
    </location>
</feature>
<evidence type="ECO:0000256" key="1">
    <source>
        <dbReference type="SAM" id="MobiDB-lite"/>
    </source>
</evidence>
<dbReference type="Proteomes" id="UP000593573">
    <property type="component" value="Unassembled WGS sequence"/>
</dbReference>